<comment type="catalytic activity">
    <reaction evidence="9">
        <text>L-lysyl-[protein] + acetyl-CoA = N(6)-acetyl-L-lysyl-[protein] + CoA + H(+)</text>
        <dbReference type="Rhea" id="RHEA:45948"/>
        <dbReference type="Rhea" id="RHEA-COMP:9752"/>
        <dbReference type="Rhea" id="RHEA-COMP:10731"/>
        <dbReference type="ChEBI" id="CHEBI:15378"/>
        <dbReference type="ChEBI" id="CHEBI:29969"/>
        <dbReference type="ChEBI" id="CHEBI:57287"/>
        <dbReference type="ChEBI" id="CHEBI:57288"/>
        <dbReference type="ChEBI" id="CHEBI:61930"/>
        <dbReference type="EC" id="2.3.1.48"/>
    </reaction>
</comment>
<dbReference type="EC" id="2.3.1.48" evidence="1"/>
<dbReference type="SUPFAM" id="SSF55729">
    <property type="entry name" value="Acyl-CoA N-acyltransferases (Nat)"/>
    <property type="match status" value="1"/>
</dbReference>
<evidence type="ECO:0000256" key="4">
    <source>
        <dbReference type="ARBA" id="ARBA00022853"/>
    </source>
</evidence>
<dbReference type="InterPro" id="IPR045141">
    <property type="entry name" value="NAA60-like"/>
</dbReference>
<organism evidence="12 13">
    <name type="scientific">Lepeophtheirus salmonis</name>
    <name type="common">Salmon louse</name>
    <name type="synonym">Caligus salmonis</name>
    <dbReference type="NCBI Taxonomy" id="72036"/>
    <lineage>
        <taxon>Eukaryota</taxon>
        <taxon>Metazoa</taxon>
        <taxon>Ecdysozoa</taxon>
        <taxon>Arthropoda</taxon>
        <taxon>Crustacea</taxon>
        <taxon>Multicrustacea</taxon>
        <taxon>Hexanauplia</taxon>
        <taxon>Copepoda</taxon>
        <taxon>Siphonostomatoida</taxon>
        <taxon>Caligidae</taxon>
        <taxon>Lepeophtheirus</taxon>
    </lineage>
</organism>
<gene>
    <name evidence="12" type="ORF">LSAA_14595</name>
</gene>
<dbReference type="InterPro" id="IPR016181">
    <property type="entry name" value="Acyl_CoA_acyltransferase"/>
</dbReference>
<dbReference type="OrthoDB" id="47017at2759"/>
<evidence type="ECO:0000256" key="2">
    <source>
        <dbReference type="ARBA" id="ARBA00022679"/>
    </source>
</evidence>
<evidence type="ECO:0000313" key="12">
    <source>
        <dbReference type="EMBL" id="CAF3033757.1"/>
    </source>
</evidence>
<dbReference type="GO" id="GO:0007059">
    <property type="term" value="P:chromosome segregation"/>
    <property type="evidence" value="ECO:0007669"/>
    <property type="project" value="UniProtKB-KW"/>
</dbReference>
<keyword evidence="4" id="KW-0156">Chromatin regulator</keyword>
<dbReference type="PROSITE" id="PS51186">
    <property type="entry name" value="GNAT"/>
    <property type="match status" value="1"/>
</dbReference>
<keyword evidence="13" id="KW-1185">Reference proteome</keyword>
<dbReference type="EC" id="2.3.1.259" evidence="7"/>
<dbReference type="Proteomes" id="UP000675881">
    <property type="component" value="Chromosome 9"/>
</dbReference>
<evidence type="ECO:0000256" key="7">
    <source>
        <dbReference type="ARBA" id="ARBA00026111"/>
    </source>
</evidence>
<evidence type="ECO:0000259" key="11">
    <source>
        <dbReference type="PROSITE" id="PS51186"/>
    </source>
</evidence>
<evidence type="ECO:0000256" key="1">
    <source>
        <dbReference type="ARBA" id="ARBA00013184"/>
    </source>
</evidence>
<accession>A0A7R8HE00</accession>
<evidence type="ECO:0000313" key="13">
    <source>
        <dbReference type="Proteomes" id="UP000675881"/>
    </source>
</evidence>
<feature type="domain" description="N-acetyltransferase" evidence="11">
    <location>
        <begin position="1"/>
        <end position="171"/>
    </location>
</feature>
<evidence type="ECO:0000256" key="8">
    <source>
        <dbReference type="ARBA" id="ARBA00026144"/>
    </source>
</evidence>
<evidence type="ECO:0000256" key="10">
    <source>
        <dbReference type="ARBA" id="ARBA00048848"/>
    </source>
</evidence>
<reference evidence="12" key="1">
    <citation type="submission" date="2021-02" db="EMBL/GenBank/DDBJ databases">
        <authorList>
            <person name="Bekaert M."/>
        </authorList>
    </citation>
    <scope>NUCLEOTIDE SEQUENCE</scope>
    <source>
        <strain evidence="12">IoA-00</strain>
    </source>
</reference>
<proteinExistence type="inferred from homology"/>
<dbReference type="AlphaFoldDB" id="A0A7R8HE00"/>
<comment type="catalytic activity">
    <reaction evidence="10">
        <text>N-terminal L-methionyl-[transmembrane protein] + acetyl-CoA = N-terminal N(alpha)-acetyl-L-methionyl-[transmembrane protein] + CoA + H(+)</text>
        <dbReference type="Rhea" id="RHEA:50604"/>
        <dbReference type="Rhea" id="RHEA-COMP:12745"/>
        <dbReference type="Rhea" id="RHEA-COMP:12746"/>
        <dbReference type="ChEBI" id="CHEBI:15378"/>
        <dbReference type="ChEBI" id="CHEBI:57287"/>
        <dbReference type="ChEBI" id="CHEBI:57288"/>
        <dbReference type="ChEBI" id="CHEBI:64731"/>
        <dbReference type="ChEBI" id="CHEBI:133414"/>
        <dbReference type="EC" id="2.3.1.259"/>
    </reaction>
</comment>
<evidence type="ECO:0000256" key="6">
    <source>
        <dbReference type="ARBA" id="ARBA00025774"/>
    </source>
</evidence>
<dbReference type="GO" id="GO:0004402">
    <property type="term" value="F:histone acetyltransferase activity"/>
    <property type="evidence" value="ECO:0007669"/>
    <property type="project" value="TreeGrafter"/>
</dbReference>
<name>A0A7R8HE00_LEPSM</name>
<dbReference type="GO" id="GO:0120518">
    <property type="term" value="F:protein N-terminal-methionine acetyltransferase activity"/>
    <property type="evidence" value="ECO:0007669"/>
    <property type="project" value="UniProtKB-EC"/>
</dbReference>
<dbReference type="EMBL" id="HG994588">
    <property type="protein sequence ID" value="CAF3033757.1"/>
    <property type="molecule type" value="Genomic_DNA"/>
</dbReference>
<dbReference type="PANTHER" id="PTHR14744:SF15">
    <property type="entry name" value="N-ALPHA-ACETYLTRANSFERASE 60"/>
    <property type="match status" value="1"/>
</dbReference>
<dbReference type="GO" id="GO:0000139">
    <property type="term" value="C:Golgi membrane"/>
    <property type="evidence" value="ECO:0007669"/>
    <property type="project" value="TreeGrafter"/>
</dbReference>
<dbReference type="InterPro" id="IPR000182">
    <property type="entry name" value="GNAT_dom"/>
</dbReference>
<protein>
    <recommendedName>
        <fullName evidence="8">N-alpha-acetyltransferase 60</fullName>
        <ecNumber evidence="7">2.3.1.259</ecNumber>
        <ecNumber evidence="1">2.3.1.48</ecNumber>
    </recommendedName>
</protein>
<keyword evidence="5 12" id="KW-0012">Acyltransferase</keyword>
<evidence type="ECO:0000256" key="3">
    <source>
        <dbReference type="ARBA" id="ARBA00022829"/>
    </source>
</evidence>
<comment type="similarity">
    <text evidence="6">Belongs to the acetyltransferase family. NAA60 subfamily.</text>
</comment>
<dbReference type="PANTHER" id="PTHR14744">
    <property type="entry name" value="N-ALPHA-ACETYLTRANSFERASE 60"/>
    <property type="match status" value="1"/>
</dbReference>
<evidence type="ECO:0000256" key="9">
    <source>
        <dbReference type="ARBA" id="ARBA00048017"/>
    </source>
</evidence>
<keyword evidence="3" id="KW-0159">Chromosome partition</keyword>
<evidence type="ECO:0000256" key="5">
    <source>
        <dbReference type="ARBA" id="ARBA00023315"/>
    </source>
</evidence>
<sequence length="173" mass="20260">MNSVFESLSLKIQSLFKEWGHIEYHHSWFREIETHRYYSVAAVKGDEILGILVLEIKEPSSLSKEDREILSTRFVKNKIGYILSLGVAENYRRVAFASFLLNNLMRSAHSDISEKGFYLHVLSTNFQPIPFYDKKRGSTSSLFVLLLCHQRETKRWIHICICHQWRPSPLDSL</sequence>
<dbReference type="Gene3D" id="3.40.630.30">
    <property type="match status" value="1"/>
</dbReference>
<keyword evidence="2 12" id="KW-0808">Transferase</keyword>
<dbReference type="Pfam" id="PF00583">
    <property type="entry name" value="Acetyltransf_1"/>
    <property type="match status" value="1"/>
</dbReference>